<organism evidence="2 3">
    <name type="scientific">Salipiger mucosus DSM 16094</name>
    <dbReference type="NCBI Taxonomy" id="1123237"/>
    <lineage>
        <taxon>Bacteria</taxon>
        <taxon>Pseudomonadati</taxon>
        <taxon>Pseudomonadota</taxon>
        <taxon>Alphaproteobacteria</taxon>
        <taxon>Rhodobacterales</taxon>
        <taxon>Roseobacteraceae</taxon>
        <taxon>Salipiger</taxon>
    </lineage>
</organism>
<feature type="chain" id="PRO_5004556367" description="Lysozyme inhibitor LprI N-terminal domain-containing protein" evidence="1">
    <location>
        <begin position="22"/>
        <end position="172"/>
    </location>
</feature>
<evidence type="ECO:0000313" key="2">
    <source>
        <dbReference type="EMBL" id="EPX78679.1"/>
    </source>
</evidence>
<dbReference type="AlphaFoldDB" id="S9RXH1"/>
<accession>S9RXH1</accession>
<evidence type="ECO:0008006" key="4">
    <source>
        <dbReference type="Google" id="ProtNLM"/>
    </source>
</evidence>
<evidence type="ECO:0000256" key="1">
    <source>
        <dbReference type="SAM" id="SignalP"/>
    </source>
</evidence>
<dbReference type="HOGENOM" id="CLU_1554192_0_0_5"/>
<feature type="signal peptide" evidence="1">
    <location>
        <begin position="1"/>
        <end position="21"/>
    </location>
</feature>
<sequence length="172" mass="17906">MRFTAFATALGLVAGALPATAQSIEIDGTRVAECLSGEAAQAEPGQCITEAHAGCLGLSPDEAPQAATLCFVEAKQQWGALVSERMKALGEEVAPEALTRLQINARYDLLSDMLQCERVEALAKAGEASAEQITLGRARCEATATGFLFARLTRAGGDSAEIETSDDSGADE</sequence>
<dbReference type="STRING" id="1123237.Salmuc_04261"/>
<reference evidence="3" key="1">
    <citation type="journal article" date="2014" name="Stand. Genomic Sci.">
        <title>Genome sequence of the exopolysaccharide-producing Salipiger mucosus type strain (DSM 16094(T)), a moderately halophilic member of the Roseobacter clade.</title>
        <authorList>
            <person name="Riedel T."/>
            <person name="Spring S."/>
            <person name="Fiebig A."/>
            <person name="Petersen J."/>
            <person name="Kyrpides N.C."/>
            <person name="Goker M."/>
            <person name="Klenk H.P."/>
        </authorList>
    </citation>
    <scope>NUCLEOTIDE SEQUENCE [LARGE SCALE GENOMIC DNA]</scope>
    <source>
        <strain evidence="3">DSM 16094</strain>
    </source>
</reference>
<evidence type="ECO:0000313" key="3">
    <source>
        <dbReference type="Proteomes" id="UP000015347"/>
    </source>
</evidence>
<name>S9RXH1_9RHOB</name>
<dbReference type="RefSeq" id="WP_020040403.1">
    <property type="nucleotide sequence ID" value="NZ_KE557279.1"/>
</dbReference>
<keyword evidence="3" id="KW-1185">Reference proteome</keyword>
<dbReference type="Proteomes" id="UP000015347">
    <property type="component" value="Unassembled WGS sequence"/>
</dbReference>
<keyword evidence="1" id="KW-0732">Signal</keyword>
<dbReference type="OrthoDB" id="7866682at2"/>
<protein>
    <recommendedName>
        <fullName evidence="4">Lysozyme inhibitor LprI N-terminal domain-containing protein</fullName>
    </recommendedName>
</protein>
<dbReference type="eggNOG" id="ENOG503302J">
    <property type="taxonomic scope" value="Bacteria"/>
</dbReference>
<dbReference type="EMBL" id="APVH01000038">
    <property type="protein sequence ID" value="EPX78679.1"/>
    <property type="molecule type" value="Genomic_DNA"/>
</dbReference>
<proteinExistence type="predicted"/>
<comment type="caution">
    <text evidence="2">The sequence shown here is derived from an EMBL/GenBank/DDBJ whole genome shotgun (WGS) entry which is preliminary data.</text>
</comment>
<gene>
    <name evidence="2" type="ORF">Salmuc_04261</name>
</gene>